<proteinExistence type="predicted"/>
<dbReference type="InterPro" id="IPR000182">
    <property type="entry name" value="GNAT_dom"/>
</dbReference>
<name>A0A7W7VGF0_9PSEU</name>
<organism evidence="2 3">
    <name type="scientific">Actinophytocola algeriensis</name>
    <dbReference type="NCBI Taxonomy" id="1768010"/>
    <lineage>
        <taxon>Bacteria</taxon>
        <taxon>Bacillati</taxon>
        <taxon>Actinomycetota</taxon>
        <taxon>Actinomycetes</taxon>
        <taxon>Pseudonocardiales</taxon>
        <taxon>Pseudonocardiaceae</taxon>
    </lineage>
</organism>
<keyword evidence="3" id="KW-1185">Reference proteome</keyword>
<dbReference type="PANTHER" id="PTHR42791:SF1">
    <property type="entry name" value="N-ACETYLTRANSFERASE DOMAIN-CONTAINING PROTEIN"/>
    <property type="match status" value="1"/>
</dbReference>
<accession>A0A7W7VGF0</accession>
<evidence type="ECO:0000313" key="2">
    <source>
        <dbReference type="EMBL" id="MBB4909286.1"/>
    </source>
</evidence>
<dbReference type="InterPro" id="IPR016181">
    <property type="entry name" value="Acyl_CoA_acyltransferase"/>
</dbReference>
<evidence type="ECO:0000259" key="1">
    <source>
        <dbReference type="PROSITE" id="PS51186"/>
    </source>
</evidence>
<dbReference type="Gene3D" id="3.40.630.30">
    <property type="match status" value="1"/>
</dbReference>
<dbReference type="Pfam" id="PF00583">
    <property type="entry name" value="Acetyltransf_1"/>
    <property type="match status" value="1"/>
</dbReference>
<dbReference type="Proteomes" id="UP000520767">
    <property type="component" value="Unassembled WGS sequence"/>
</dbReference>
<sequence length="193" mass="20863">MTVDTPYASVRQATETERQVALDVLVEAFADDPVAAWLFPDAGERAHHLAAFHRPLVAAGETYLTGRGEGAAVWLVVAEGRSPYEGAPEVGGARLRGLGEALTERHPAHAAHLYLPCMGVVAARQGTGLGSALLRHRLTRADTDGVPAYLEASSPRSRALYLRHGFTDLGEPVRVADSPPLWPMWREPEGKKR</sequence>
<dbReference type="PROSITE" id="PS51186">
    <property type="entry name" value="GNAT"/>
    <property type="match status" value="1"/>
</dbReference>
<evidence type="ECO:0000313" key="3">
    <source>
        <dbReference type="Proteomes" id="UP000520767"/>
    </source>
</evidence>
<reference evidence="2 3" key="1">
    <citation type="submission" date="2020-08" db="EMBL/GenBank/DDBJ databases">
        <title>Genomic Encyclopedia of Type Strains, Phase III (KMG-III): the genomes of soil and plant-associated and newly described type strains.</title>
        <authorList>
            <person name="Whitman W."/>
        </authorList>
    </citation>
    <scope>NUCLEOTIDE SEQUENCE [LARGE SCALE GENOMIC DNA]</scope>
    <source>
        <strain evidence="2 3">CECT 8960</strain>
    </source>
</reference>
<dbReference type="AlphaFoldDB" id="A0A7W7VGF0"/>
<dbReference type="GO" id="GO:0016747">
    <property type="term" value="F:acyltransferase activity, transferring groups other than amino-acyl groups"/>
    <property type="evidence" value="ECO:0007669"/>
    <property type="project" value="InterPro"/>
</dbReference>
<feature type="domain" description="N-acetyltransferase" evidence="1">
    <location>
        <begin position="8"/>
        <end position="189"/>
    </location>
</feature>
<dbReference type="RefSeq" id="WP_184813409.1">
    <property type="nucleotide sequence ID" value="NZ_JACHJQ010000006.1"/>
</dbReference>
<comment type="caution">
    <text evidence="2">The sequence shown here is derived from an EMBL/GenBank/DDBJ whole genome shotgun (WGS) entry which is preliminary data.</text>
</comment>
<protein>
    <submittedName>
        <fullName evidence="2">GNAT superfamily N-acetyltransferase</fullName>
    </submittedName>
</protein>
<keyword evidence="2" id="KW-0808">Transferase</keyword>
<dbReference type="PANTHER" id="PTHR42791">
    <property type="entry name" value="GNAT FAMILY ACETYLTRANSFERASE"/>
    <property type="match status" value="1"/>
</dbReference>
<gene>
    <name evidence="2" type="ORF">FHR82_005544</name>
</gene>
<dbReference type="InterPro" id="IPR052523">
    <property type="entry name" value="Trichothecene_AcTrans"/>
</dbReference>
<dbReference type="SUPFAM" id="SSF55729">
    <property type="entry name" value="Acyl-CoA N-acyltransferases (Nat)"/>
    <property type="match status" value="1"/>
</dbReference>
<dbReference type="EMBL" id="JACHJQ010000006">
    <property type="protein sequence ID" value="MBB4909286.1"/>
    <property type="molecule type" value="Genomic_DNA"/>
</dbReference>